<dbReference type="Pfam" id="PF04083">
    <property type="entry name" value="Abhydro_lipase"/>
    <property type="match status" value="1"/>
</dbReference>
<feature type="active site" description="Charge relay system" evidence="3">
    <location>
        <position position="380"/>
    </location>
</feature>
<feature type="active site" description="Charge relay system" evidence="3">
    <location>
        <position position="410"/>
    </location>
</feature>
<sequence length="436" mass="47812">MAITTKIVFFVIFSGFGLFINGALGRRSGIFKANATNQTVAFAHDLSSDVGTCQSRIKIFGYPCEDHTVTTKDGYILSLQRIPGGRPGSASSGNKIPILLQHGLFMVGYRYWDGLTWFVNSPNESLGYVLADEGYDVWIANTRGTIYSLAHTSLSSNDPAYWDWSWDELVGYDLPAFVGYVYEKTGKQKIHYVGHSLGTLIALGSFSEQNLISMVRSAALLSPIAYLDQLPSPFMQGAARLYLGEELYQLGITRFNPNGEEAQKLLARLCQLSGINCYDLMTAITGQNCCLNSSTVQIFLDHEPQSSSTKNLIHLTQNSDLSVNQTVSKSAVVRTGTVTKYDYGDGGKNMEHYGQSTPPAYNIAGIPADFPLFLSYGGADILSDVADVRHLLGVLAGHDAKAQYIGEYAHADFIFAVNAKQKVYDPMVAFFKQHES</sequence>
<evidence type="ECO:0000256" key="1">
    <source>
        <dbReference type="ARBA" id="ARBA00010701"/>
    </source>
</evidence>
<name>A0A2I0AQX7_9ASPA</name>
<reference evidence="5 6" key="1">
    <citation type="journal article" date="2017" name="Nature">
        <title>The Apostasia genome and the evolution of orchids.</title>
        <authorList>
            <person name="Zhang G.Q."/>
            <person name="Liu K.W."/>
            <person name="Li Z."/>
            <person name="Lohaus R."/>
            <person name="Hsiao Y.Y."/>
            <person name="Niu S.C."/>
            <person name="Wang J.Y."/>
            <person name="Lin Y.C."/>
            <person name="Xu Q."/>
            <person name="Chen L.J."/>
            <person name="Yoshida K."/>
            <person name="Fujiwara S."/>
            <person name="Wang Z.W."/>
            <person name="Zhang Y.Q."/>
            <person name="Mitsuda N."/>
            <person name="Wang M."/>
            <person name="Liu G.H."/>
            <person name="Pecoraro L."/>
            <person name="Huang H.X."/>
            <person name="Xiao X.J."/>
            <person name="Lin M."/>
            <person name="Wu X.Y."/>
            <person name="Wu W.L."/>
            <person name="Chen Y.Y."/>
            <person name="Chang S.B."/>
            <person name="Sakamoto S."/>
            <person name="Ohme-Takagi M."/>
            <person name="Yagi M."/>
            <person name="Zeng S.J."/>
            <person name="Shen C.Y."/>
            <person name="Yeh C.M."/>
            <person name="Luo Y.B."/>
            <person name="Tsai W.C."/>
            <person name="Van de Peer Y."/>
            <person name="Liu Z.J."/>
        </authorList>
    </citation>
    <scope>NUCLEOTIDE SEQUENCE [LARGE SCALE GENOMIC DNA]</scope>
    <source>
        <strain evidence="6">cv. Shenzhen</strain>
        <tissue evidence="5">Stem</tissue>
    </source>
</reference>
<keyword evidence="2" id="KW-0442">Lipid degradation</keyword>
<proteinExistence type="inferred from homology"/>
<organism evidence="5 6">
    <name type="scientific">Apostasia shenzhenica</name>
    <dbReference type="NCBI Taxonomy" id="1088818"/>
    <lineage>
        <taxon>Eukaryota</taxon>
        <taxon>Viridiplantae</taxon>
        <taxon>Streptophyta</taxon>
        <taxon>Embryophyta</taxon>
        <taxon>Tracheophyta</taxon>
        <taxon>Spermatophyta</taxon>
        <taxon>Magnoliopsida</taxon>
        <taxon>Liliopsida</taxon>
        <taxon>Asparagales</taxon>
        <taxon>Orchidaceae</taxon>
        <taxon>Apostasioideae</taxon>
        <taxon>Apostasia</taxon>
    </lineage>
</organism>
<evidence type="ECO:0000313" key="6">
    <source>
        <dbReference type="Proteomes" id="UP000236161"/>
    </source>
</evidence>
<dbReference type="GO" id="GO:0016042">
    <property type="term" value="P:lipid catabolic process"/>
    <property type="evidence" value="ECO:0007669"/>
    <property type="project" value="UniProtKB-KW"/>
</dbReference>
<dbReference type="Gene3D" id="3.40.50.1820">
    <property type="entry name" value="alpha/beta hydrolase"/>
    <property type="match status" value="1"/>
</dbReference>
<dbReference type="GO" id="GO:0016788">
    <property type="term" value="F:hydrolase activity, acting on ester bonds"/>
    <property type="evidence" value="ECO:0007669"/>
    <property type="project" value="InterPro"/>
</dbReference>
<dbReference type="AlphaFoldDB" id="A0A2I0AQX7"/>
<evidence type="ECO:0000313" key="5">
    <source>
        <dbReference type="EMBL" id="PKA57952.1"/>
    </source>
</evidence>
<feature type="active site" description="Nucleophile" evidence="3">
    <location>
        <position position="196"/>
    </location>
</feature>
<dbReference type="EMBL" id="KZ451959">
    <property type="protein sequence ID" value="PKA57952.1"/>
    <property type="molecule type" value="Genomic_DNA"/>
</dbReference>
<dbReference type="PIRSF" id="PIRSF000862">
    <property type="entry name" value="Steryl_ester_lip"/>
    <property type="match status" value="1"/>
</dbReference>
<comment type="similarity">
    <text evidence="1 2">Belongs to the AB hydrolase superfamily. Lipase family.</text>
</comment>
<dbReference type="STRING" id="1088818.A0A2I0AQX7"/>
<dbReference type="OrthoDB" id="9974421at2759"/>
<dbReference type="Proteomes" id="UP000236161">
    <property type="component" value="Unassembled WGS sequence"/>
</dbReference>
<dbReference type="SUPFAM" id="SSF53474">
    <property type="entry name" value="alpha/beta-Hydrolases"/>
    <property type="match status" value="1"/>
</dbReference>
<keyword evidence="2" id="KW-0378">Hydrolase</keyword>
<dbReference type="FunFam" id="3.40.50.1820:FF:000126">
    <property type="entry name" value="Lipase"/>
    <property type="match status" value="1"/>
</dbReference>
<accession>A0A2I0AQX7</accession>
<dbReference type="InterPro" id="IPR025483">
    <property type="entry name" value="Lipase_euk"/>
</dbReference>
<protein>
    <recommendedName>
        <fullName evidence="2">Lipase</fullName>
    </recommendedName>
</protein>
<evidence type="ECO:0000256" key="3">
    <source>
        <dbReference type="PIRSR" id="PIRSR000862-1"/>
    </source>
</evidence>
<feature type="domain" description="Partial AB-hydrolase lipase" evidence="4">
    <location>
        <begin position="55"/>
        <end position="108"/>
    </location>
</feature>
<dbReference type="PANTHER" id="PTHR11005">
    <property type="entry name" value="LYSOSOMAL ACID LIPASE-RELATED"/>
    <property type="match status" value="1"/>
</dbReference>
<keyword evidence="2" id="KW-0443">Lipid metabolism</keyword>
<keyword evidence="6" id="KW-1185">Reference proteome</keyword>
<evidence type="ECO:0000256" key="2">
    <source>
        <dbReference type="PIRNR" id="PIRNR000862"/>
    </source>
</evidence>
<evidence type="ECO:0000259" key="4">
    <source>
        <dbReference type="Pfam" id="PF04083"/>
    </source>
</evidence>
<gene>
    <name evidence="5" type="primary">LIP2</name>
    <name evidence="5" type="ORF">AXF42_Ash012491</name>
</gene>
<dbReference type="InterPro" id="IPR029058">
    <property type="entry name" value="AB_hydrolase_fold"/>
</dbReference>
<dbReference type="InterPro" id="IPR006693">
    <property type="entry name" value="AB_hydrolase_lipase"/>
</dbReference>